<comment type="caution">
    <text evidence="2">The sequence shown here is derived from an EMBL/GenBank/DDBJ whole genome shotgun (WGS) entry which is preliminary data.</text>
</comment>
<proteinExistence type="predicted"/>
<name>A0A5N0V850_9PSEU</name>
<dbReference type="InterPro" id="IPR029032">
    <property type="entry name" value="AhpD-like"/>
</dbReference>
<evidence type="ECO:0000313" key="3">
    <source>
        <dbReference type="Proteomes" id="UP000319769"/>
    </source>
</evidence>
<protein>
    <submittedName>
        <fullName evidence="2">Carboxymuconolactone decarboxylase family protein</fullName>
    </submittedName>
</protein>
<dbReference type="OrthoDB" id="949132at2"/>
<dbReference type="EMBL" id="VMNW02000020">
    <property type="protein sequence ID" value="KAA9160692.1"/>
    <property type="molecule type" value="Genomic_DNA"/>
</dbReference>
<dbReference type="SUPFAM" id="SSF69118">
    <property type="entry name" value="AhpD-like"/>
    <property type="match status" value="1"/>
</dbReference>
<evidence type="ECO:0000313" key="2">
    <source>
        <dbReference type="EMBL" id="KAA9160692.1"/>
    </source>
</evidence>
<dbReference type="PANTHER" id="PTHR34846:SF11">
    <property type="entry name" value="4-CARBOXYMUCONOLACTONE DECARBOXYLASE FAMILY PROTEIN (AFU_ORTHOLOGUE AFUA_6G11590)"/>
    <property type="match status" value="1"/>
</dbReference>
<dbReference type="AlphaFoldDB" id="A0A5N0V850"/>
<dbReference type="Proteomes" id="UP000319769">
    <property type="component" value="Unassembled WGS sequence"/>
</dbReference>
<dbReference type="RefSeq" id="WP_144752394.1">
    <property type="nucleotide sequence ID" value="NZ_VMNW02000020.1"/>
</dbReference>
<keyword evidence="3" id="KW-1185">Reference proteome</keyword>
<evidence type="ECO:0000256" key="1">
    <source>
        <dbReference type="SAM" id="MobiDB-lite"/>
    </source>
</evidence>
<sequence length="201" mass="21890">MTPGPQRLPLPPEEAWSDEQHQAAQRIVSGPRGELYGPFVPLMHSPEFMTRLQLVGEHLRFGKALDDDLFELTILIVARHWDQGFEWGFHRPLANRAGVPEAVVEDVAQCRRPSGGRPGLAEVWDAVHTLLHRGSLTDELYDRLSGLGPKAIVELVGTVGYYTTLALMMNVARTPPPDGAPALPPLGGRAAVRGGEPGSAR</sequence>
<dbReference type="PANTHER" id="PTHR34846">
    <property type="entry name" value="4-CARBOXYMUCONOLACTONE DECARBOXYLASE FAMILY PROTEIN (AFU_ORTHOLOGUE AFUA_6G11590)"/>
    <property type="match status" value="1"/>
</dbReference>
<dbReference type="Gene3D" id="1.20.1290.10">
    <property type="entry name" value="AhpD-like"/>
    <property type="match status" value="1"/>
</dbReference>
<feature type="region of interest" description="Disordered" evidence="1">
    <location>
        <begin position="178"/>
        <end position="201"/>
    </location>
</feature>
<organism evidence="2 3">
    <name type="scientific">Amycolatopsis acidicola</name>
    <dbReference type="NCBI Taxonomy" id="2596893"/>
    <lineage>
        <taxon>Bacteria</taxon>
        <taxon>Bacillati</taxon>
        <taxon>Actinomycetota</taxon>
        <taxon>Actinomycetes</taxon>
        <taxon>Pseudonocardiales</taxon>
        <taxon>Pseudonocardiaceae</taxon>
        <taxon>Amycolatopsis</taxon>
    </lineage>
</organism>
<gene>
    <name evidence="2" type="ORF">FPZ12_016215</name>
</gene>
<accession>A0A5N0V850</accession>
<reference evidence="2" key="1">
    <citation type="submission" date="2019-09" db="EMBL/GenBank/DDBJ databases">
        <authorList>
            <person name="Teo W.F.A."/>
            <person name="Duangmal K."/>
        </authorList>
    </citation>
    <scope>NUCLEOTIDE SEQUENCE [LARGE SCALE GENOMIC DNA]</scope>
    <source>
        <strain evidence="2">K81G1</strain>
    </source>
</reference>